<feature type="compositionally biased region" description="Basic and acidic residues" evidence="1">
    <location>
        <begin position="48"/>
        <end position="59"/>
    </location>
</feature>
<organism evidence="3 4">
    <name type="scientific">Diacronema lutheri</name>
    <name type="common">Unicellular marine alga</name>
    <name type="synonym">Monochrysis lutheri</name>
    <dbReference type="NCBI Taxonomy" id="2081491"/>
    <lineage>
        <taxon>Eukaryota</taxon>
        <taxon>Haptista</taxon>
        <taxon>Haptophyta</taxon>
        <taxon>Pavlovophyceae</taxon>
        <taxon>Pavlovales</taxon>
        <taxon>Pavlovaceae</taxon>
        <taxon>Diacronema</taxon>
    </lineage>
</organism>
<dbReference type="SUPFAM" id="SSF54495">
    <property type="entry name" value="UBC-like"/>
    <property type="match status" value="1"/>
</dbReference>
<feature type="domain" description="UBC core" evidence="2">
    <location>
        <begin position="81"/>
        <end position="272"/>
    </location>
</feature>
<dbReference type="OrthoDB" id="109543at2759"/>
<dbReference type="InterPro" id="IPR016135">
    <property type="entry name" value="UBQ-conjugating_enzyme/RWD"/>
</dbReference>
<dbReference type="EMBL" id="JAGTXO010000049">
    <property type="protein sequence ID" value="KAG8458628.1"/>
    <property type="molecule type" value="Genomic_DNA"/>
</dbReference>
<sequence length="276" mass="30372">MEVIDLDRDLDSGKLAKKPRRATRDVIDIVSDDDGVLPRCTRPSADTDATRHPPAEKRACGGVPAVAPRPAPADPAWLKLRGVKRVMSEFAAMRALIQRKEVPIDSLELVSDNSLVWQIAISRFDSALKGGRDLNADLDQLRCRHGIGHVLMELRFPRNYPSAPFALRVVVPRMRWYTGHVTAGGSVCMEMLTCSGTDNSWRSTFTVEGVLLVALSNMIDCESTIVRTATGPGGRSGPLRVDLRGEFGQPPTTPYSEMEAAAAFSRMLDHHKRNGW</sequence>
<protein>
    <recommendedName>
        <fullName evidence="2">UBC core domain-containing protein</fullName>
    </recommendedName>
</protein>
<dbReference type="PROSITE" id="PS50127">
    <property type="entry name" value="UBC_2"/>
    <property type="match status" value="1"/>
</dbReference>
<name>A0A8J5X3R3_DIALT</name>
<dbReference type="Gene3D" id="3.10.110.10">
    <property type="entry name" value="Ubiquitin Conjugating Enzyme"/>
    <property type="match status" value="1"/>
</dbReference>
<accession>A0A8J5X3R3</accession>
<evidence type="ECO:0000313" key="3">
    <source>
        <dbReference type="EMBL" id="KAG8458628.1"/>
    </source>
</evidence>
<reference evidence="3" key="1">
    <citation type="submission" date="2021-05" db="EMBL/GenBank/DDBJ databases">
        <title>The genome of the haptophyte Pavlova lutheri (Diacronema luteri, Pavlovales) - a model for lipid biosynthesis in eukaryotic algae.</title>
        <authorList>
            <person name="Hulatt C.J."/>
            <person name="Posewitz M.C."/>
        </authorList>
    </citation>
    <scope>NUCLEOTIDE SEQUENCE</scope>
    <source>
        <strain evidence="3">NIVA-4/92</strain>
    </source>
</reference>
<gene>
    <name evidence="3" type="ORF">KFE25_008425</name>
</gene>
<evidence type="ECO:0000256" key="1">
    <source>
        <dbReference type="SAM" id="MobiDB-lite"/>
    </source>
</evidence>
<dbReference type="CDD" id="cd23802">
    <property type="entry name" value="UBCc_UBE2Q"/>
    <property type="match status" value="1"/>
</dbReference>
<proteinExistence type="predicted"/>
<dbReference type="Proteomes" id="UP000751190">
    <property type="component" value="Unassembled WGS sequence"/>
</dbReference>
<dbReference type="InterPro" id="IPR000608">
    <property type="entry name" value="UBC"/>
</dbReference>
<evidence type="ECO:0000313" key="4">
    <source>
        <dbReference type="Proteomes" id="UP000751190"/>
    </source>
</evidence>
<feature type="region of interest" description="Disordered" evidence="1">
    <location>
        <begin position="39"/>
        <end position="67"/>
    </location>
</feature>
<keyword evidence="4" id="KW-1185">Reference proteome</keyword>
<comment type="caution">
    <text evidence="3">The sequence shown here is derived from an EMBL/GenBank/DDBJ whole genome shotgun (WGS) entry which is preliminary data.</text>
</comment>
<dbReference type="AlphaFoldDB" id="A0A8J5X3R3"/>
<evidence type="ECO:0000259" key="2">
    <source>
        <dbReference type="PROSITE" id="PS50127"/>
    </source>
</evidence>